<dbReference type="CDD" id="cd07773">
    <property type="entry name" value="ASKHA_NBD_FGGY_FK"/>
    <property type="match status" value="1"/>
</dbReference>
<keyword evidence="7" id="KW-0119">Carbohydrate metabolism</keyword>
<keyword evidence="5" id="KW-0067">ATP-binding</keyword>
<dbReference type="InterPro" id="IPR018483">
    <property type="entry name" value="Carb_kinase_FGGY_CS"/>
</dbReference>
<dbReference type="Pfam" id="PF02782">
    <property type="entry name" value="FGGY_C"/>
    <property type="match status" value="1"/>
</dbReference>
<evidence type="ECO:0000256" key="6">
    <source>
        <dbReference type="ARBA" id="ARBA00023253"/>
    </source>
</evidence>
<dbReference type="InterPro" id="IPR000577">
    <property type="entry name" value="Carb_kinase_FGGY"/>
</dbReference>
<evidence type="ECO:0000256" key="1">
    <source>
        <dbReference type="ARBA" id="ARBA00009156"/>
    </source>
</evidence>
<evidence type="ECO:0000256" key="5">
    <source>
        <dbReference type="ARBA" id="ARBA00022840"/>
    </source>
</evidence>
<dbReference type="Gene3D" id="3.30.420.40">
    <property type="match status" value="2"/>
</dbReference>
<evidence type="ECO:0000259" key="10">
    <source>
        <dbReference type="Pfam" id="PF02782"/>
    </source>
</evidence>
<keyword evidence="3" id="KW-0547">Nucleotide-binding</keyword>
<reference evidence="12" key="1">
    <citation type="submission" date="2016-09" db="EMBL/GenBank/DDBJ databases">
        <authorList>
            <person name="Koehorst J."/>
        </authorList>
    </citation>
    <scope>NUCLEOTIDE SEQUENCE [LARGE SCALE GENOMIC DNA]</scope>
</reference>
<sequence>MLVLCLDCGATNVRAMIVDDRGRIVGKASQPNSTKPGDENPGYHMWDADRILAQLSACAREALATVDASQVKAVTITTFGVDGALVDEKGSLLYPVISWKCPRTAEIMKRIGDYIPQDKLNALSGVGEFAFNTIYKLVWLKENRPELLDRAHAWLFISNILAHRLTGVMATDRTMAGTSQLTDLRTGNFSDEILQAIGVRKELFPPIVNAGKTIGALTPEAAANLGLPASGIPVVSTGHDTQFAVFGSGAEKNQPVLSSGTWEILMVRAEKADLGAADYAAGATAEYDSDPALLNPGLQWIASGIIEWVKSTCYQGANYDTMDEEAAAIAPGSHGVRLIPNFLPSDPMPGSIEGLILGRTRGHIYRAAMEALTYRLKTRLARLESVGGFKAASLLLVGGGARNKIWTQMRADVLGMPILVSKVSESTVLGASMFAFSGAGIYPSPEAARTAFGIEYDTYLPGAQQADYATLAASMHDA</sequence>
<dbReference type="SUPFAM" id="SSF53067">
    <property type="entry name" value="Actin-like ATPase domain"/>
    <property type="match status" value="2"/>
</dbReference>
<accession>A0A1C7PBF6</accession>
<dbReference type="NCBIfam" id="TIGR02628">
    <property type="entry name" value="fuculo_kin_coli"/>
    <property type="match status" value="1"/>
</dbReference>
<dbReference type="STRING" id="1679444.PYTT_0474"/>
<keyword evidence="2 8" id="KW-0808">Transferase</keyword>
<evidence type="ECO:0000256" key="2">
    <source>
        <dbReference type="ARBA" id="ARBA00022679"/>
    </source>
</evidence>
<dbReference type="InterPro" id="IPR050406">
    <property type="entry name" value="FGGY_Carb_Kinase"/>
</dbReference>
<feature type="domain" description="Carbohydrate kinase FGGY N-terminal" evidence="9">
    <location>
        <begin position="3"/>
        <end position="247"/>
    </location>
</feature>
<evidence type="ECO:0000259" key="9">
    <source>
        <dbReference type="Pfam" id="PF00370"/>
    </source>
</evidence>
<feature type="domain" description="Carbohydrate kinase FGGY C-terminal" evidence="10">
    <location>
        <begin position="257"/>
        <end position="437"/>
    </location>
</feature>
<organism evidence="11 12">
    <name type="scientific">Akkermansia glycaniphila</name>
    <dbReference type="NCBI Taxonomy" id="1679444"/>
    <lineage>
        <taxon>Bacteria</taxon>
        <taxon>Pseudomonadati</taxon>
        <taxon>Verrucomicrobiota</taxon>
        <taxon>Verrucomicrobiia</taxon>
        <taxon>Verrucomicrobiales</taxon>
        <taxon>Akkermansiaceae</taxon>
        <taxon>Akkermansia</taxon>
    </lineage>
</organism>
<dbReference type="GO" id="GO:0006004">
    <property type="term" value="P:fucose metabolic process"/>
    <property type="evidence" value="ECO:0007669"/>
    <property type="project" value="UniProtKB-KW"/>
</dbReference>
<dbReference type="InterPro" id="IPR043129">
    <property type="entry name" value="ATPase_NBD"/>
</dbReference>
<dbReference type="InterPro" id="IPR013450">
    <property type="entry name" value="Fuculokinase"/>
</dbReference>
<keyword evidence="6" id="KW-0294">Fucose metabolism</keyword>
<dbReference type="PATRIC" id="fig|1679444.3.peg.789"/>
<dbReference type="KEGG" id="agl:PYTT_0474"/>
<dbReference type="InterPro" id="IPR018485">
    <property type="entry name" value="FGGY_C"/>
</dbReference>
<keyword evidence="12" id="KW-1185">Reference proteome</keyword>
<dbReference type="Pfam" id="PF00370">
    <property type="entry name" value="FGGY_N"/>
    <property type="match status" value="1"/>
</dbReference>
<dbReference type="RefSeq" id="WP_067776366.1">
    <property type="nucleotide sequence ID" value="NZ_LIGX01000028.1"/>
</dbReference>
<evidence type="ECO:0000256" key="7">
    <source>
        <dbReference type="ARBA" id="ARBA00023277"/>
    </source>
</evidence>
<dbReference type="PROSITE" id="PS00933">
    <property type="entry name" value="FGGY_KINASES_1"/>
    <property type="match status" value="1"/>
</dbReference>
<name>A0A1C7PBF6_9BACT</name>
<dbReference type="OrthoDB" id="9805576at2"/>
<dbReference type="AlphaFoldDB" id="A0A1C7PBF6"/>
<dbReference type="PANTHER" id="PTHR43095:SF5">
    <property type="entry name" value="XYLULOSE KINASE"/>
    <property type="match status" value="1"/>
</dbReference>
<gene>
    <name evidence="11" type="ORF">PYTT_0474</name>
</gene>
<dbReference type="EMBL" id="LT629973">
    <property type="protein sequence ID" value="SEH75556.1"/>
    <property type="molecule type" value="Genomic_DNA"/>
</dbReference>
<dbReference type="GO" id="GO:0005524">
    <property type="term" value="F:ATP binding"/>
    <property type="evidence" value="ECO:0007669"/>
    <property type="project" value="UniProtKB-KW"/>
</dbReference>
<evidence type="ECO:0000313" key="12">
    <source>
        <dbReference type="Proteomes" id="UP000176204"/>
    </source>
</evidence>
<evidence type="ECO:0000256" key="4">
    <source>
        <dbReference type="ARBA" id="ARBA00022777"/>
    </source>
</evidence>
<dbReference type="PIRSF" id="PIRSF000538">
    <property type="entry name" value="GlpK"/>
    <property type="match status" value="1"/>
</dbReference>
<evidence type="ECO:0000256" key="8">
    <source>
        <dbReference type="RuleBase" id="RU003733"/>
    </source>
</evidence>
<dbReference type="GO" id="GO:0008737">
    <property type="term" value="F:L-fuculokinase activity"/>
    <property type="evidence" value="ECO:0007669"/>
    <property type="project" value="InterPro"/>
</dbReference>
<evidence type="ECO:0000313" key="11">
    <source>
        <dbReference type="EMBL" id="SEH75556.1"/>
    </source>
</evidence>
<keyword evidence="4 8" id="KW-0418">Kinase</keyword>
<dbReference type="InterPro" id="IPR018484">
    <property type="entry name" value="FGGY_N"/>
</dbReference>
<dbReference type="PANTHER" id="PTHR43095">
    <property type="entry name" value="SUGAR KINASE"/>
    <property type="match status" value="1"/>
</dbReference>
<dbReference type="Proteomes" id="UP000176204">
    <property type="component" value="Chromosome I"/>
</dbReference>
<dbReference type="PROSITE" id="PS00445">
    <property type="entry name" value="FGGY_KINASES_2"/>
    <property type="match status" value="1"/>
</dbReference>
<protein>
    <submittedName>
        <fullName evidence="11">Fuculo kin coli: l-fuculokinase</fullName>
    </submittedName>
</protein>
<comment type="similarity">
    <text evidence="1 8">Belongs to the FGGY kinase family.</text>
</comment>
<evidence type="ECO:0000256" key="3">
    <source>
        <dbReference type="ARBA" id="ARBA00022741"/>
    </source>
</evidence>
<proteinExistence type="inferred from homology"/>